<organism evidence="2 3">
    <name type="scientific">Bombilactobacillus mellifer</name>
    <dbReference type="NCBI Taxonomy" id="1218492"/>
    <lineage>
        <taxon>Bacteria</taxon>
        <taxon>Bacillati</taxon>
        <taxon>Bacillota</taxon>
        <taxon>Bacilli</taxon>
        <taxon>Lactobacillales</taxon>
        <taxon>Lactobacillaceae</taxon>
        <taxon>Bombilactobacillus</taxon>
    </lineage>
</organism>
<dbReference type="AlphaFoldDB" id="A0A0F4LW69"/>
<dbReference type="OrthoDB" id="2237189at2"/>
<comment type="caution">
    <text evidence="2">The sequence shown here is derived from an EMBL/GenBank/DDBJ whole genome shotgun (WGS) entry which is preliminary data.</text>
</comment>
<dbReference type="EMBL" id="JXJQ01000008">
    <property type="protein sequence ID" value="KJY61786.1"/>
    <property type="molecule type" value="Genomic_DNA"/>
</dbReference>
<dbReference type="HOGENOM" id="CLU_2046692_0_0_9"/>
<protein>
    <submittedName>
        <fullName evidence="2">Uncharacterized protein</fullName>
    </submittedName>
</protein>
<dbReference type="RefSeq" id="WP_046316448.1">
    <property type="nucleotide sequence ID" value="NZ_JBHSZT010000001.1"/>
</dbReference>
<feature type="transmembrane region" description="Helical" evidence="1">
    <location>
        <begin position="12"/>
        <end position="33"/>
    </location>
</feature>
<accession>A0A0F4LW69</accession>
<sequence>MSASHAMTTKQFIFWLLCIGLLIIITLLLRYFYYRVVVLDAQSRGLPHPHFWSLYLVSNQKKKRSLGFYLLASAQQFQKHANADFYNQFRQLQRIIWLLFIFQVVMIVISLGYLFWAILT</sequence>
<keyword evidence="1" id="KW-1133">Transmembrane helix</keyword>
<feature type="transmembrane region" description="Helical" evidence="1">
    <location>
        <begin position="95"/>
        <end position="119"/>
    </location>
</feature>
<dbReference type="PATRIC" id="fig|1218492.5.peg.977"/>
<keyword evidence="3" id="KW-1185">Reference proteome</keyword>
<name>A0A0F4LW69_9LACO</name>
<evidence type="ECO:0000256" key="1">
    <source>
        <dbReference type="SAM" id="Phobius"/>
    </source>
</evidence>
<evidence type="ECO:0000313" key="3">
    <source>
        <dbReference type="Proteomes" id="UP000033558"/>
    </source>
</evidence>
<gene>
    <name evidence="2" type="ORF">JG30_08380</name>
</gene>
<dbReference type="Proteomes" id="UP000033558">
    <property type="component" value="Unassembled WGS sequence"/>
</dbReference>
<evidence type="ECO:0000313" key="2">
    <source>
        <dbReference type="EMBL" id="KJY61786.1"/>
    </source>
</evidence>
<keyword evidence="1" id="KW-0812">Transmembrane</keyword>
<dbReference type="STRING" id="1218492.JG30_08380"/>
<keyword evidence="1" id="KW-0472">Membrane</keyword>
<proteinExistence type="predicted"/>
<reference evidence="2 3" key="1">
    <citation type="submission" date="2015-01" db="EMBL/GenBank/DDBJ databases">
        <title>Comparative genomics of the lactic acid bacteria isolated from the honey bee gut.</title>
        <authorList>
            <person name="Ellegaard K.M."/>
            <person name="Tamarit D."/>
            <person name="Javelind E."/>
            <person name="Olofsson T."/>
            <person name="Andersson S.G."/>
            <person name="Vasquez A."/>
        </authorList>
    </citation>
    <scope>NUCLEOTIDE SEQUENCE [LARGE SCALE GENOMIC DNA]</scope>
    <source>
        <strain evidence="2 3">Bin4</strain>
    </source>
</reference>